<dbReference type="PANTHER" id="PTHR46377:SF5">
    <property type="entry name" value="DUAL SPECIFICITY PHOSPHATASE"/>
    <property type="match status" value="1"/>
</dbReference>
<sequence length="154" mass="17062">MRGYAVLHPNDSKVKIVSDSTISSIIWQKKILLQNLNITHILAVVGGVDMPFPECFKYLRIESLDSAGVDLAQHSTECLSFIDNARMSGGGVLVHCFVGRSRSVTNATAYMMRTCGVRLSQTLAHITSRRKEAQSNPGFLNQLQNLDQEPKLRS</sequence>
<dbReference type="EMBL" id="KZ772816">
    <property type="protein sequence ID" value="PTQ29177.1"/>
    <property type="molecule type" value="Genomic_DNA"/>
</dbReference>
<dbReference type="OrthoDB" id="10252009at2759"/>
<dbReference type="Gene3D" id="3.90.190.10">
    <property type="entry name" value="Protein tyrosine phosphatase superfamily"/>
    <property type="match status" value="1"/>
</dbReference>
<dbReference type="Proteomes" id="UP000244005">
    <property type="component" value="Unassembled WGS sequence"/>
</dbReference>
<feature type="compositionally biased region" description="Polar residues" evidence="1">
    <location>
        <begin position="134"/>
        <end position="147"/>
    </location>
</feature>
<dbReference type="Pfam" id="PF00782">
    <property type="entry name" value="DSPc"/>
    <property type="match status" value="1"/>
</dbReference>
<protein>
    <submittedName>
        <fullName evidence="4">Uncharacterized protein</fullName>
    </submittedName>
</protein>
<evidence type="ECO:0000313" key="4">
    <source>
        <dbReference type="EMBL" id="PTQ29177.1"/>
    </source>
</evidence>
<dbReference type="InterPro" id="IPR000387">
    <property type="entry name" value="Tyr_Pase_dom"/>
</dbReference>
<evidence type="ECO:0000256" key="1">
    <source>
        <dbReference type="SAM" id="MobiDB-lite"/>
    </source>
</evidence>
<dbReference type="SUPFAM" id="SSF52799">
    <property type="entry name" value="(Phosphotyrosine protein) phosphatases II"/>
    <property type="match status" value="1"/>
</dbReference>
<reference evidence="5" key="1">
    <citation type="journal article" date="2017" name="Cell">
        <title>Insights into land plant evolution garnered from the Marchantia polymorpha genome.</title>
        <authorList>
            <person name="Bowman J.L."/>
            <person name="Kohchi T."/>
            <person name="Yamato K.T."/>
            <person name="Jenkins J."/>
            <person name="Shu S."/>
            <person name="Ishizaki K."/>
            <person name="Yamaoka S."/>
            <person name="Nishihama R."/>
            <person name="Nakamura Y."/>
            <person name="Berger F."/>
            <person name="Adam C."/>
            <person name="Aki S.S."/>
            <person name="Althoff F."/>
            <person name="Araki T."/>
            <person name="Arteaga-Vazquez M.A."/>
            <person name="Balasubrmanian S."/>
            <person name="Barry K."/>
            <person name="Bauer D."/>
            <person name="Boehm C.R."/>
            <person name="Briginshaw L."/>
            <person name="Caballero-Perez J."/>
            <person name="Catarino B."/>
            <person name="Chen F."/>
            <person name="Chiyoda S."/>
            <person name="Chovatia M."/>
            <person name="Davies K.M."/>
            <person name="Delmans M."/>
            <person name="Demura T."/>
            <person name="Dierschke T."/>
            <person name="Dolan L."/>
            <person name="Dorantes-Acosta A.E."/>
            <person name="Eklund D.M."/>
            <person name="Florent S.N."/>
            <person name="Flores-Sandoval E."/>
            <person name="Fujiyama A."/>
            <person name="Fukuzawa H."/>
            <person name="Galik B."/>
            <person name="Grimanelli D."/>
            <person name="Grimwood J."/>
            <person name="Grossniklaus U."/>
            <person name="Hamada T."/>
            <person name="Haseloff J."/>
            <person name="Hetherington A.J."/>
            <person name="Higo A."/>
            <person name="Hirakawa Y."/>
            <person name="Hundley H.N."/>
            <person name="Ikeda Y."/>
            <person name="Inoue K."/>
            <person name="Inoue S.I."/>
            <person name="Ishida S."/>
            <person name="Jia Q."/>
            <person name="Kakita M."/>
            <person name="Kanazawa T."/>
            <person name="Kawai Y."/>
            <person name="Kawashima T."/>
            <person name="Kennedy M."/>
            <person name="Kinose K."/>
            <person name="Kinoshita T."/>
            <person name="Kohara Y."/>
            <person name="Koide E."/>
            <person name="Komatsu K."/>
            <person name="Kopischke S."/>
            <person name="Kubo M."/>
            <person name="Kyozuka J."/>
            <person name="Lagercrantz U."/>
            <person name="Lin S.S."/>
            <person name="Lindquist E."/>
            <person name="Lipzen A.M."/>
            <person name="Lu C.W."/>
            <person name="De Luna E."/>
            <person name="Martienssen R.A."/>
            <person name="Minamino N."/>
            <person name="Mizutani M."/>
            <person name="Mizutani M."/>
            <person name="Mochizuki N."/>
            <person name="Monte I."/>
            <person name="Mosher R."/>
            <person name="Nagasaki H."/>
            <person name="Nakagami H."/>
            <person name="Naramoto S."/>
            <person name="Nishitani K."/>
            <person name="Ohtani M."/>
            <person name="Okamoto T."/>
            <person name="Okumura M."/>
            <person name="Phillips J."/>
            <person name="Pollak B."/>
            <person name="Reinders A."/>
            <person name="Rovekamp M."/>
            <person name="Sano R."/>
            <person name="Sawa S."/>
            <person name="Schmid M.W."/>
            <person name="Shirakawa M."/>
            <person name="Solano R."/>
            <person name="Spunde A."/>
            <person name="Suetsugu N."/>
            <person name="Sugano S."/>
            <person name="Sugiyama A."/>
            <person name="Sun R."/>
            <person name="Suzuki Y."/>
            <person name="Takenaka M."/>
            <person name="Takezawa D."/>
            <person name="Tomogane H."/>
            <person name="Tsuzuki M."/>
            <person name="Ueda T."/>
            <person name="Umeda M."/>
            <person name="Ward J.M."/>
            <person name="Watanabe Y."/>
            <person name="Yazaki K."/>
            <person name="Yokoyama R."/>
            <person name="Yoshitake Y."/>
            <person name="Yotsui I."/>
            <person name="Zachgo S."/>
            <person name="Schmutz J."/>
        </authorList>
    </citation>
    <scope>NUCLEOTIDE SEQUENCE [LARGE SCALE GENOMIC DNA]</scope>
    <source>
        <strain evidence="5">Tak-1</strain>
    </source>
</reference>
<dbReference type="PROSITE" id="PS50056">
    <property type="entry name" value="TYR_PHOSPHATASE_2"/>
    <property type="match status" value="1"/>
</dbReference>
<proteinExistence type="predicted"/>
<feature type="region of interest" description="Disordered" evidence="1">
    <location>
        <begin position="132"/>
        <end position="154"/>
    </location>
</feature>
<feature type="domain" description="Tyrosine-protein phosphatase" evidence="2">
    <location>
        <begin position="10"/>
        <end position="152"/>
    </location>
</feature>
<accession>A0A2R6W5P7</accession>
<dbReference type="InterPro" id="IPR029021">
    <property type="entry name" value="Prot-tyrosine_phosphatase-like"/>
</dbReference>
<dbReference type="PANTHER" id="PTHR46377">
    <property type="entry name" value="DUAL SPECIFICITY PROTEIN PHOSPHATASE 19"/>
    <property type="match status" value="1"/>
</dbReference>
<evidence type="ECO:0000259" key="3">
    <source>
        <dbReference type="PROSITE" id="PS50056"/>
    </source>
</evidence>
<dbReference type="SMART" id="SM00195">
    <property type="entry name" value="DSPc"/>
    <property type="match status" value="1"/>
</dbReference>
<feature type="domain" description="Tyrosine specific protein phosphatases" evidence="3">
    <location>
        <begin position="76"/>
        <end position="130"/>
    </location>
</feature>
<dbReference type="GO" id="GO:0005737">
    <property type="term" value="C:cytoplasm"/>
    <property type="evidence" value="ECO:0000318"/>
    <property type="project" value="GO_Central"/>
</dbReference>
<dbReference type="GO" id="GO:0046328">
    <property type="term" value="P:regulation of JNK cascade"/>
    <property type="evidence" value="ECO:0000318"/>
    <property type="project" value="GO_Central"/>
</dbReference>
<gene>
    <name evidence="4" type="ORF">MARPO_0146s0001</name>
</gene>
<dbReference type="PROSITE" id="PS50054">
    <property type="entry name" value="TYR_PHOSPHATASE_DUAL"/>
    <property type="match status" value="1"/>
</dbReference>
<dbReference type="InterPro" id="IPR020422">
    <property type="entry name" value="TYR_PHOSPHATASE_DUAL_dom"/>
</dbReference>
<keyword evidence="5" id="KW-1185">Reference proteome</keyword>
<organism evidence="4 5">
    <name type="scientific">Marchantia polymorpha</name>
    <name type="common">Common liverwort</name>
    <name type="synonym">Marchantia aquatica</name>
    <dbReference type="NCBI Taxonomy" id="3197"/>
    <lineage>
        <taxon>Eukaryota</taxon>
        <taxon>Viridiplantae</taxon>
        <taxon>Streptophyta</taxon>
        <taxon>Embryophyta</taxon>
        <taxon>Marchantiophyta</taxon>
        <taxon>Marchantiopsida</taxon>
        <taxon>Marchantiidae</taxon>
        <taxon>Marchantiales</taxon>
        <taxon>Marchantiaceae</taxon>
        <taxon>Marchantia</taxon>
    </lineage>
</organism>
<evidence type="ECO:0000259" key="2">
    <source>
        <dbReference type="PROSITE" id="PS50054"/>
    </source>
</evidence>
<dbReference type="CDD" id="cd14498">
    <property type="entry name" value="DSP"/>
    <property type="match status" value="1"/>
</dbReference>
<name>A0A2R6W5P7_MARPO</name>
<dbReference type="AlphaFoldDB" id="A0A2R6W5P7"/>
<dbReference type="GO" id="GO:0008579">
    <property type="term" value="F:JUN kinase phosphatase activity"/>
    <property type="evidence" value="ECO:0000318"/>
    <property type="project" value="GO_Central"/>
</dbReference>
<dbReference type="InterPro" id="IPR000340">
    <property type="entry name" value="Dual-sp_phosphatase_cat-dom"/>
</dbReference>
<evidence type="ECO:0000313" key="5">
    <source>
        <dbReference type="Proteomes" id="UP000244005"/>
    </source>
</evidence>
<dbReference type="OMA" id="ERACIAP"/>
<dbReference type="Gramene" id="Mp7g08010.1">
    <property type="protein sequence ID" value="Mp7g08010.1.cds"/>
    <property type="gene ID" value="Mp7g08010"/>
</dbReference>